<dbReference type="AlphaFoldDB" id="F0WNZ4"/>
<gene>
    <name evidence="1" type="primary">AlNc14C177G8148</name>
    <name evidence="1" type="ORF">ALNC14_091800</name>
</gene>
<name>F0WNZ4_9STRA</name>
<sequence length="54" mass="5961">MMSLLDKAGGTGVTPMPMVTWARLCPTWIGNCTIIQKPILTYDSSFWPDFGPLT</sequence>
<reference evidence="1" key="2">
    <citation type="submission" date="2011-02" db="EMBL/GenBank/DDBJ databases">
        <authorList>
            <person name="MacLean D."/>
        </authorList>
    </citation>
    <scope>NUCLEOTIDE SEQUENCE</scope>
</reference>
<dbReference type="HOGENOM" id="CLU_3072665_0_0_1"/>
<accession>F0WNZ4</accession>
<organism evidence="1">
    <name type="scientific">Albugo laibachii Nc14</name>
    <dbReference type="NCBI Taxonomy" id="890382"/>
    <lineage>
        <taxon>Eukaryota</taxon>
        <taxon>Sar</taxon>
        <taxon>Stramenopiles</taxon>
        <taxon>Oomycota</taxon>
        <taxon>Peronosporomycetes</taxon>
        <taxon>Albuginales</taxon>
        <taxon>Albuginaceae</taxon>
        <taxon>Albugo</taxon>
    </lineage>
</organism>
<proteinExistence type="predicted"/>
<protein>
    <submittedName>
        <fullName evidence="1">AlNc14C177G8148 protein</fullName>
    </submittedName>
</protein>
<evidence type="ECO:0000313" key="1">
    <source>
        <dbReference type="EMBL" id="CCA23037.1"/>
    </source>
</evidence>
<reference evidence="1" key="1">
    <citation type="journal article" date="2011" name="PLoS Biol.">
        <title>Gene gain and loss during evolution of obligate parasitism in the white rust pathogen of Arabidopsis thaliana.</title>
        <authorList>
            <person name="Kemen E."/>
            <person name="Gardiner A."/>
            <person name="Schultz-Larsen T."/>
            <person name="Kemen A.C."/>
            <person name="Balmuth A.L."/>
            <person name="Robert-Seilaniantz A."/>
            <person name="Bailey K."/>
            <person name="Holub E."/>
            <person name="Studholme D.J."/>
            <person name="Maclean D."/>
            <person name="Jones J.D."/>
        </authorList>
    </citation>
    <scope>NUCLEOTIDE SEQUENCE</scope>
</reference>
<dbReference type="EMBL" id="FR824222">
    <property type="protein sequence ID" value="CCA23037.1"/>
    <property type="molecule type" value="Genomic_DNA"/>
</dbReference>